<evidence type="ECO:0000256" key="5">
    <source>
        <dbReference type="ARBA" id="ARBA00023136"/>
    </source>
</evidence>
<dbReference type="OrthoDB" id="9944568at2759"/>
<reference evidence="8" key="1">
    <citation type="submission" date="2018-11" db="EMBL/GenBank/DDBJ databases">
        <authorList>
            <consortium name="Pathogen Informatics"/>
        </authorList>
    </citation>
    <scope>NUCLEOTIDE SEQUENCE</scope>
</reference>
<dbReference type="GO" id="GO:0005385">
    <property type="term" value="F:zinc ion transmembrane transporter activity"/>
    <property type="evidence" value="ECO:0007669"/>
    <property type="project" value="TreeGrafter"/>
</dbReference>
<dbReference type="GO" id="GO:0005886">
    <property type="term" value="C:plasma membrane"/>
    <property type="evidence" value="ECO:0007669"/>
    <property type="project" value="TreeGrafter"/>
</dbReference>
<feature type="domain" description="Cation efflux protein transmembrane" evidence="7">
    <location>
        <begin position="1"/>
        <end position="42"/>
    </location>
</feature>
<evidence type="ECO:0000259" key="7">
    <source>
        <dbReference type="Pfam" id="PF01545"/>
    </source>
</evidence>
<dbReference type="Pfam" id="PF01545">
    <property type="entry name" value="Cation_efflux"/>
    <property type="match status" value="1"/>
</dbReference>
<dbReference type="InterPro" id="IPR058533">
    <property type="entry name" value="Cation_efflux_TM"/>
</dbReference>
<keyword evidence="3" id="KW-0864">Zinc transport</keyword>
<dbReference type="SUPFAM" id="SSF161111">
    <property type="entry name" value="Cation efflux protein transmembrane domain-like"/>
    <property type="match status" value="1"/>
</dbReference>
<protein>
    <recommendedName>
        <fullName evidence="7">Cation efflux protein transmembrane domain-containing protein</fullName>
    </recommendedName>
</protein>
<keyword evidence="3" id="KW-0813">Transport</keyword>
<accession>A0A3S5FBW8</accession>
<dbReference type="Gene3D" id="1.20.1510.10">
    <property type="entry name" value="Cation efflux protein transmembrane domain"/>
    <property type="match status" value="1"/>
</dbReference>
<keyword evidence="3" id="KW-0862">Zinc</keyword>
<evidence type="ECO:0000313" key="8">
    <source>
        <dbReference type="EMBL" id="VEL08771.1"/>
    </source>
</evidence>
<evidence type="ECO:0000256" key="2">
    <source>
        <dbReference type="ARBA" id="ARBA00022692"/>
    </source>
</evidence>
<gene>
    <name evidence="8" type="ORF">PXEA_LOCUS2211</name>
</gene>
<evidence type="ECO:0000256" key="6">
    <source>
        <dbReference type="SAM" id="Phobius"/>
    </source>
</evidence>
<name>A0A3S5FBW8_9PLAT</name>
<evidence type="ECO:0000313" key="9">
    <source>
        <dbReference type="Proteomes" id="UP000784294"/>
    </source>
</evidence>
<keyword evidence="4 6" id="KW-1133">Transmembrane helix</keyword>
<dbReference type="Proteomes" id="UP000784294">
    <property type="component" value="Unassembled WGS sequence"/>
</dbReference>
<comment type="subcellular location">
    <subcellularLocation>
        <location evidence="1">Membrane</location>
        <topology evidence="1">Multi-pass membrane protein</topology>
    </subcellularLocation>
</comment>
<organism evidence="8 9">
    <name type="scientific">Protopolystoma xenopodis</name>
    <dbReference type="NCBI Taxonomy" id="117903"/>
    <lineage>
        <taxon>Eukaryota</taxon>
        <taxon>Metazoa</taxon>
        <taxon>Spiralia</taxon>
        <taxon>Lophotrochozoa</taxon>
        <taxon>Platyhelminthes</taxon>
        <taxon>Monogenea</taxon>
        <taxon>Polyopisthocotylea</taxon>
        <taxon>Polystomatidea</taxon>
        <taxon>Polystomatidae</taxon>
        <taxon>Protopolystoma</taxon>
    </lineage>
</organism>
<dbReference type="GO" id="GO:0010043">
    <property type="term" value="P:response to zinc ion"/>
    <property type="evidence" value="ECO:0007669"/>
    <property type="project" value="TreeGrafter"/>
</dbReference>
<keyword evidence="5 6" id="KW-0472">Membrane</keyword>
<evidence type="ECO:0000256" key="3">
    <source>
        <dbReference type="ARBA" id="ARBA00022906"/>
    </source>
</evidence>
<keyword evidence="9" id="KW-1185">Reference proteome</keyword>
<dbReference type="AlphaFoldDB" id="A0A3S5FBW8"/>
<feature type="transmembrane region" description="Helical" evidence="6">
    <location>
        <begin position="14"/>
        <end position="31"/>
    </location>
</feature>
<proteinExistence type="predicted"/>
<dbReference type="EMBL" id="CAAALY010004706">
    <property type="protein sequence ID" value="VEL08771.1"/>
    <property type="molecule type" value="Genomic_DNA"/>
</dbReference>
<evidence type="ECO:0000256" key="4">
    <source>
        <dbReference type="ARBA" id="ARBA00022989"/>
    </source>
</evidence>
<dbReference type="PANTHER" id="PTHR11562:SF17">
    <property type="entry name" value="RE54080P-RELATED"/>
    <property type="match status" value="1"/>
</dbReference>
<sequence length="53" mass="5874">MAIMTDAAHLLTDFASFMISLLAIFLAARPATKRMSFGWHRAGQKAICNLLIH</sequence>
<dbReference type="InterPro" id="IPR027469">
    <property type="entry name" value="Cation_efflux_TMD_sf"/>
</dbReference>
<dbReference type="PANTHER" id="PTHR11562">
    <property type="entry name" value="CATION EFFLUX PROTEIN/ ZINC TRANSPORTER"/>
    <property type="match status" value="1"/>
</dbReference>
<evidence type="ECO:0000256" key="1">
    <source>
        <dbReference type="ARBA" id="ARBA00004141"/>
    </source>
</evidence>
<keyword evidence="2 6" id="KW-0812">Transmembrane</keyword>
<dbReference type="InterPro" id="IPR050681">
    <property type="entry name" value="CDF/SLC30A"/>
</dbReference>
<keyword evidence="3" id="KW-0406">Ion transport</keyword>
<comment type="caution">
    <text evidence="8">The sequence shown here is derived from an EMBL/GenBank/DDBJ whole genome shotgun (WGS) entry which is preliminary data.</text>
</comment>